<evidence type="ECO:0008006" key="4">
    <source>
        <dbReference type="Google" id="ProtNLM"/>
    </source>
</evidence>
<organism evidence="2 3">
    <name type="scientific">Duganella sacchari</name>
    <dbReference type="NCBI Taxonomy" id="551987"/>
    <lineage>
        <taxon>Bacteria</taxon>
        <taxon>Pseudomonadati</taxon>
        <taxon>Pseudomonadota</taxon>
        <taxon>Betaproteobacteria</taxon>
        <taxon>Burkholderiales</taxon>
        <taxon>Oxalobacteraceae</taxon>
        <taxon>Telluria group</taxon>
        <taxon>Duganella</taxon>
    </lineage>
</organism>
<accession>A0A1M7KGJ6</accession>
<proteinExistence type="predicted"/>
<sequence length="135" mass="14206">MRSPTVAALILIPALAGCEGTSAEGATPMKSATYYTQHLQEAHDVAGRCKLLDVQKQRTLSVGDYQEWQISNEGVNCQTALSVSEAASLREFVLKQSRPAVPAAAPKAPPPSSSVNSLPERHPAKLASARSVAPA</sequence>
<evidence type="ECO:0000256" key="1">
    <source>
        <dbReference type="SAM" id="MobiDB-lite"/>
    </source>
</evidence>
<protein>
    <recommendedName>
        <fullName evidence="4">Lipoprotein</fullName>
    </recommendedName>
</protein>
<keyword evidence="3" id="KW-1185">Reference proteome</keyword>
<dbReference type="Proteomes" id="UP000184339">
    <property type="component" value="Unassembled WGS sequence"/>
</dbReference>
<dbReference type="AlphaFoldDB" id="A0A1M7KGJ6"/>
<name>A0A1M7KGJ6_9BURK</name>
<reference evidence="3" key="1">
    <citation type="submission" date="2016-11" db="EMBL/GenBank/DDBJ databases">
        <authorList>
            <person name="Varghese N."/>
            <person name="Submissions S."/>
        </authorList>
    </citation>
    <scope>NUCLEOTIDE SEQUENCE [LARGE SCALE GENOMIC DNA]</scope>
    <source>
        <strain evidence="3">Sac-22</strain>
    </source>
</reference>
<dbReference type="STRING" id="551987.SAMN05192549_10279"/>
<dbReference type="EMBL" id="FRCX01000002">
    <property type="protein sequence ID" value="SHM63980.1"/>
    <property type="molecule type" value="Genomic_DNA"/>
</dbReference>
<evidence type="ECO:0000313" key="3">
    <source>
        <dbReference type="Proteomes" id="UP000184339"/>
    </source>
</evidence>
<evidence type="ECO:0000313" key="2">
    <source>
        <dbReference type="EMBL" id="SHM63980.1"/>
    </source>
</evidence>
<dbReference type="PROSITE" id="PS51257">
    <property type="entry name" value="PROKAR_LIPOPROTEIN"/>
    <property type="match status" value="1"/>
</dbReference>
<feature type="region of interest" description="Disordered" evidence="1">
    <location>
        <begin position="99"/>
        <end position="135"/>
    </location>
</feature>
<gene>
    <name evidence="2" type="ORF">SAMN05192549_10279</name>
</gene>